<evidence type="ECO:0000313" key="17">
    <source>
        <dbReference type="Proteomes" id="UP000765160"/>
    </source>
</evidence>
<evidence type="ECO:0000256" key="12">
    <source>
        <dbReference type="ARBA" id="ARBA00023136"/>
    </source>
</evidence>
<evidence type="ECO:0000259" key="14">
    <source>
        <dbReference type="PROSITE" id="PS50109"/>
    </source>
</evidence>
<gene>
    <name evidence="16" type="ORF">HB662_16175</name>
</gene>
<keyword evidence="11" id="KW-0902">Two-component regulatory system</keyword>
<dbReference type="Pfam" id="PF08521">
    <property type="entry name" value="2CSK_N"/>
    <property type="match status" value="1"/>
</dbReference>
<evidence type="ECO:0000256" key="11">
    <source>
        <dbReference type="ARBA" id="ARBA00023012"/>
    </source>
</evidence>
<dbReference type="RefSeq" id="WP_168050820.1">
    <property type="nucleotide sequence ID" value="NZ_JAATJR010000004.1"/>
</dbReference>
<proteinExistence type="predicted"/>
<feature type="transmembrane region" description="Helical" evidence="13">
    <location>
        <begin position="149"/>
        <end position="172"/>
    </location>
</feature>
<evidence type="ECO:0000313" key="16">
    <source>
        <dbReference type="EMBL" id="NKE46322.1"/>
    </source>
</evidence>
<dbReference type="SUPFAM" id="SSF47384">
    <property type="entry name" value="Homodimeric domain of signal transducing histidine kinase"/>
    <property type="match status" value="1"/>
</dbReference>
<keyword evidence="7" id="KW-0547">Nucleotide-binding</keyword>
<dbReference type="EMBL" id="JAAVTX010000004">
    <property type="protein sequence ID" value="NKE46322.1"/>
    <property type="molecule type" value="Genomic_DNA"/>
</dbReference>
<accession>A0ABX1F1V6</accession>
<dbReference type="InterPro" id="IPR004358">
    <property type="entry name" value="Sig_transdc_His_kin-like_C"/>
</dbReference>
<protein>
    <recommendedName>
        <fullName evidence="3">histidine kinase</fullName>
        <ecNumber evidence="3">2.7.13.3</ecNumber>
    </recommendedName>
</protein>
<dbReference type="GO" id="GO:0016301">
    <property type="term" value="F:kinase activity"/>
    <property type="evidence" value="ECO:0007669"/>
    <property type="project" value="UniProtKB-KW"/>
</dbReference>
<evidence type="ECO:0000256" key="7">
    <source>
        <dbReference type="ARBA" id="ARBA00022741"/>
    </source>
</evidence>
<keyword evidence="9" id="KW-0067">ATP-binding</keyword>
<dbReference type="InterPro" id="IPR050428">
    <property type="entry name" value="TCS_sensor_his_kinase"/>
</dbReference>
<organism evidence="16 17">
    <name type="scientific">Falsiroseomonas frigidaquae</name>
    <dbReference type="NCBI Taxonomy" id="487318"/>
    <lineage>
        <taxon>Bacteria</taxon>
        <taxon>Pseudomonadati</taxon>
        <taxon>Pseudomonadota</taxon>
        <taxon>Alphaproteobacteria</taxon>
        <taxon>Acetobacterales</taxon>
        <taxon>Roseomonadaceae</taxon>
        <taxon>Falsiroseomonas</taxon>
    </lineage>
</organism>
<evidence type="ECO:0000256" key="8">
    <source>
        <dbReference type="ARBA" id="ARBA00022777"/>
    </source>
</evidence>
<dbReference type="InterPro" id="IPR013727">
    <property type="entry name" value="2CSK_N"/>
</dbReference>
<dbReference type="InterPro" id="IPR036097">
    <property type="entry name" value="HisK_dim/P_sf"/>
</dbReference>
<evidence type="ECO:0000256" key="2">
    <source>
        <dbReference type="ARBA" id="ARBA00004141"/>
    </source>
</evidence>
<evidence type="ECO:0000256" key="13">
    <source>
        <dbReference type="SAM" id="Phobius"/>
    </source>
</evidence>
<dbReference type="CDD" id="cd00082">
    <property type="entry name" value="HisKA"/>
    <property type="match status" value="1"/>
</dbReference>
<sequence length="464" mass="49504">MSSMRARLFLLLTAATGLVWLFAAGWIWISTQRELDRALDARLVEAGRMVASLVAGQRIDPGAAAQLPVAAQGGYGRQLSCQIWSLDGRLLGRSADAPEAALTSLRSGISETVIDGVTWRVFAIEDPGGQARILVGDNVAVRDRLVRDVILGLLLPVALVLPALALLIWLGVGRGLAPLRRIAGTLRTRDVEDLAPLDPGSDAAEIRPVAEALNGLFHRLAAARERERQFIDFAAHELRTPLAGLRTQAQVALAAQEPAMRSQALRQILVSVDRTTRLVRQLLDLSRLDAEAAPPALAVVALGALVVGLQQALEAPCRARDIVLETDAAIDGVLLRVDEHLFATALRNLVENAIQHTPTGGRVRLSLERDGTALAIEDEGAGIPAEELALVTRRFFRGRHRNGLGTGLGLSIAEQALRRCGAGLHLANRTGGGLRAEILLGATRVPADDAAPDAVLPTPFRQVP</sequence>
<keyword evidence="4" id="KW-0597">Phosphoprotein</keyword>
<dbReference type="InterPro" id="IPR003661">
    <property type="entry name" value="HisK_dim/P_dom"/>
</dbReference>
<dbReference type="InterPro" id="IPR003660">
    <property type="entry name" value="HAMP_dom"/>
</dbReference>
<dbReference type="PROSITE" id="PS50109">
    <property type="entry name" value="HIS_KIN"/>
    <property type="match status" value="1"/>
</dbReference>
<comment type="caution">
    <text evidence="16">The sequence shown here is derived from an EMBL/GenBank/DDBJ whole genome shotgun (WGS) entry which is preliminary data.</text>
</comment>
<dbReference type="InterPro" id="IPR036890">
    <property type="entry name" value="HATPase_C_sf"/>
</dbReference>
<feature type="domain" description="Histidine kinase" evidence="14">
    <location>
        <begin position="233"/>
        <end position="444"/>
    </location>
</feature>
<keyword evidence="10 13" id="KW-1133">Transmembrane helix</keyword>
<evidence type="ECO:0000256" key="9">
    <source>
        <dbReference type="ARBA" id="ARBA00022840"/>
    </source>
</evidence>
<dbReference type="Pfam" id="PF02518">
    <property type="entry name" value="HATPase_c"/>
    <property type="match status" value="1"/>
</dbReference>
<name>A0ABX1F1V6_9PROT</name>
<dbReference type="PANTHER" id="PTHR45436:SF14">
    <property type="entry name" value="SENSOR PROTEIN QSEC"/>
    <property type="match status" value="1"/>
</dbReference>
<dbReference type="Pfam" id="PF00512">
    <property type="entry name" value="HisKA"/>
    <property type="match status" value="1"/>
</dbReference>
<dbReference type="InterPro" id="IPR003594">
    <property type="entry name" value="HATPase_dom"/>
</dbReference>
<dbReference type="SUPFAM" id="SSF55874">
    <property type="entry name" value="ATPase domain of HSP90 chaperone/DNA topoisomerase II/histidine kinase"/>
    <property type="match status" value="1"/>
</dbReference>
<feature type="domain" description="HAMP" evidence="15">
    <location>
        <begin position="173"/>
        <end position="225"/>
    </location>
</feature>
<evidence type="ECO:0000256" key="1">
    <source>
        <dbReference type="ARBA" id="ARBA00000085"/>
    </source>
</evidence>
<keyword evidence="8 16" id="KW-0418">Kinase</keyword>
<evidence type="ECO:0000259" key="15">
    <source>
        <dbReference type="PROSITE" id="PS50885"/>
    </source>
</evidence>
<reference evidence="16 17" key="1">
    <citation type="submission" date="2020-03" db="EMBL/GenBank/DDBJ databases">
        <title>Roseomonas selenitidurans sp. nov. isolated from soil.</title>
        <authorList>
            <person name="Liu H."/>
        </authorList>
    </citation>
    <scope>NUCLEOTIDE SEQUENCE [LARGE SCALE GENOMIC DNA]</scope>
    <source>
        <strain evidence="16 17">JCM 15073</strain>
    </source>
</reference>
<keyword evidence="6 13" id="KW-0812">Transmembrane</keyword>
<keyword evidence="17" id="KW-1185">Reference proteome</keyword>
<dbReference type="Gene3D" id="1.10.287.130">
    <property type="match status" value="1"/>
</dbReference>
<dbReference type="SMART" id="SM00387">
    <property type="entry name" value="HATPase_c"/>
    <property type="match status" value="1"/>
</dbReference>
<keyword evidence="12 13" id="KW-0472">Membrane</keyword>
<dbReference type="PRINTS" id="PR00344">
    <property type="entry name" value="BCTRLSENSOR"/>
</dbReference>
<keyword evidence="5" id="KW-0808">Transferase</keyword>
<evidence type="ECO:0000256" key="5">
    <source>
        <dbReference type="ARBA" id="ARBA00022679"/>
    </source>
</evidence>
<comment type="subcellular location">
    <subcellularLocation>
        <location evidence="2">Membrane</location>
        <topology evidence="2">Multi-pass membrane protein</topology>
    </subcellularLocation>
</comment>
<evidence type="ECO:0000256" key="6">
    <source>
        <dbReference type="ARBA" id="ARBA00022692"/>
    </source>
</evidence>
<dbReference type="InterPro" id="IPR005467">
    <property type="entry name" value="His_kinase_dom"/>
</dbReference>
<evidence type="ECO:0000256" key="10">
    <source>
        <dbReference type="ARBA" id="ARBA00022989"/>
    </source>
</evidence>
<dbReference type="PROSITE" id="PS50885">
    <property type="entry name" value="HAMP"/>
    <property type="match status" value="1"/>
</dbReference>
<comment type="catalytic activity">
    <reaction evidence="1">
        <text>ATP + protein L-histidine = ADP + protein N-phospho-L-histidine.</text>
        <dbReference type="EC" id="2.7.13.3"/>
    </reaction>
</comment>
<dbReference type="Proteomes" id="UP000765160">
    <property type="component" value="Unassembled WGS sequence"/>
</dbReference>
<dbReference type="Gene3D" id="3.30.565.10">
    <property type="entry name" value="Histidine kinase-like ATPase, C-terminal domain"/>
    <property type="match status" value="1"/>
</dbReference>
<dbReference type="EC" id="2.7.13.3" evidence="3"/>
<evidence type="ECO:0000256" key="4">
    <source>
        <dbReference type="ARBA" id="ARBA00022553"/>
    </source>
</evidence>
<evidence type="ECO:0000256" key="3">
    <source>
        <dbReference type="ARBA" id="ARBA00012438"/>
    </source>
</evidence>
<dbReference type="PANTHER" id="PTHR45436">
    <property type="entry name" value="SENSOR HISTIDINE KINASE YKOH"/>
    <property type="match status" value="1"/>
</dbReference>
<dbReference type="SMART" id="SM00388">
    <property type="entry name" value="HisKA"/>
    <property type="match status" value="1"/>
</dbReference>